<evidence type="ECO:0000313" key="2">
    <source>
        <dbReference type="EMBL" id="KAJ6822701.1"/>
    </source>
</evidence>
<accession>A0AAX6G3F8</accession>
<name>A0AAX6G3F8_IRIPA</name>
<feature type="region of interest" description="Disordered" evidence="1">
    <location>
        <begin position="91"/>
        <end position="161"/>
    </location>
</feature>
<sequence>MTGVESVGTVGRKGGCGGALKLWEGRSGAGEAFVGPVSAAVAGTLTRQPSSISAVKNWCLATLEGGGARFSRVGGMPRRFSVPLLKSKHGAGRDALAMDSKARPGTMAQETLGDGGRRLRSRRRMHTRSARWRSQMSDFGGAGIEFGNCGGGDDGSGDGQR</sequence>
<dbReference type="AlphaFoldDB" id="A0AAX6G3F8"/>
<evidence type="ECO:0000313" key="3">
    <source>
        <dbReference type="Proteomes" id="UP001140949"/>
    </source>
</evidence>
<dbReference type="EMBL" id="JANAVB010023997">
    <property type="protein sequence ID" value="KAJ6822701.1"/>
    <property type="molecule type" value="Genomic_DNA"/>
</dbReference>
<proteinExistence type="predicted"/>
<reference evidence="2" key="1">
    <citation type="journal article" date="2023" name="GigaByte">
        <title>Genome assembly of the bearded iris, Iris pallida Lam.</title>
        <authorList>
            <person name="Bruccoleri R.E."/>
            <person name="Oakeley E.J."/>
            <person name="Faust A.M.E."/>
            <person name="Altorfer M."/>
            <person name="Dessus-Babus S."/>
            <person name="Burckhardt D."/>
            <person name="Oertli M."/>
            <person name="Naumann U."/>
            <person name="Petersen F."/>
            <person name="Wong J."/>
        </authorList>
    </citation>
    <scope>NUCLEOTIDE SEQUENCE</scope>
    <source>
        <strain evidence="2">GSM-AAB239-AS_SAM_17_03QT</strain>
    </source>
</reference>
<reference evidence="2" key="2">
    <citation type="submission" date="2023-04" db="EMBL/GenBank/DDBJ databases">
        <authorList>
            <person name="Bruccoleri R.E."/>
            <person name="Oakeley E.J."/>
            <person name="Faust A.-M."/>
            <person name="Dessus-Babus S."/>
            <person name="Altorfer M."/>
            <person name="Burckhardt D."/>
            <person name="Oertli M."/>
            <person name="Naumann U."/>
            <person name="Petersen F."/>
            <person name="Wong J."/>
        </authorList>
    </citation>
    <scope>NUCLEOTIDE SEQUENCE</scope>
    <source>
        <strain evidence="2">GSM-AAB239-AS_SAM_17_03QT</strain>
        <tissue evidence="2">Leaf</tissue>
    </source>
</reference>
<gene>
    <name evidence="2" type="ORF">M6B38_387160</name>
</gene>
<organism evidence="2 3">
    <name type="scientific">Iris pallida</name>
    <name type="common">Sweet iris</name>
    <dbReference type="NCBI Taxonomy" id="29817"/>
    <lineage>
        <taxon>Eukaryota</taxon>
        <taxon>Viridiplantae</taxon>
        <taxon>Streptophyta</taxon>
        <taxon>Embryophyta</taxon>
        <taxon>Tracheophyta</taxon>
        <taxon>Spermatophyta</taxon>
        <taxon>Magnoliopsida</taxon>
        <taxon>Liliopsida</taxon>
        <taxon>Asparagales</taxon>
        <taxon>Iridaceae</taxon>
        <taxon>Iridoideae</taxon>
        <taxon>Irideae</taxon>
        <taxon>Iris</taxon>
    </lineage>
</organism>
<comment type="caution">
    <text evidence="2">The sequence shown here is derived from an EMBL/GenBank/DDBJ whole genome shotgun (WGS) entry which is preliminary data.</text>
</comment>
<keyword evidence="3" id="KW-1185">Reference proteome</keyword>
<dbReference type="Proteomes" id="UP001140949">
    <property type="component" value="Unassembled WGS sequence"/>
</dbReference>
<protein>
    <submittedName>
        <fullName evidence="2">Uncharacterized protein</fullName>
    </submittedName>
</protein>
<feature type="compositionally biased region" description="Basic residues" evidence="1">
    <location>
        <begin position="118"/>
        <end position="131"/>
    </location>
</feature>
<evidence type="ECO:0000256" key="1">
    <source>
        <dbReference type="SAM" id="MobiDB-lite"/>
    </source>
</evidence>
<feature type="compositionally biased region" description="Gly residues" evidence="1">
    <location>
        <begin position="140"/>
        <end position="161"/>
    </location>
</feature>